<evidence type="ECO:0000313" key="1">
    <source>
        <dbReference type="EMBL" id="PLW06017.1"/>
    </source>
</evidence>
<evidence type="ECO:0000313" key="2">
    <source>
        <dbReference type="Proteomes" id="UP000235388"/>
    </source>
</evidence>
<keyword evidence="2" id="KW-1185">Reference proteome</keyword>
<organism evidence="1 2">
    <name type="scientific">Puccinia coronata f. sp. avenae</name>
    <dbReference type="NCBI Taxonomy" id="200324"/>
    <lineage>
        <taxon>Eukaryota</taxon>
        <taxon>Fungi</taxon>
        <taxon>Dikarya</taxon>
        <taxon>Basidiomycota</taxon>
        <taxon>Pucciniomycotina</taxon>
        <taxon>Pucciniomycetes</taxon>
        <taxon>Pucciniales</taxon>
        <taxon>Pucciniaceae</taxon>
        <taxon>Puccinia</taxon>
    </lineage>
</organism>
<dbReference type="AlphaFoldDB" id="A0A2N5RYD6"/>
<protein>
    <submittedName>
        <fullName evidence="1">Uncharacterized protein</fullName>
    </submittedName>
</protein>
<dbReference type="EMBL" id="PGCJ01001361">
    <property type="protein sequence ID" value="PLW06017.1"/>
    <property type="molecule type" value="Genomic_DNA"/>
</dbReference>
<sequence>MTTSAPPGSGCHGGCRGMREREKVCPRSTFGAPWRGSPSPIRLNHLPSQAEQDHRLTDCYRQTTTSLPRFERLSLLLGGKPRRVGQPFPQDSILLSIESTLSLDIDNSAILFRKQPENAPYIEATLEVRNLLSVDSNTSSISPNHPCLLSSEAFNTPNWSITREKKFMISGMRQSVSRKI</sequence>
<comment type="caution">
    <text evidence="1">The sequence shown here is derived from an EMBL/GenBank/DDBJ whole genome shotgun (WGS) entry which is preliminary data.</text>
</comment>
<name>A0A2N5RYD6_9BASI</name>
<dbReference type="Proteomes" id="UP000235388">
    <property type="component" value="Unassembled WGS sequence"/>
</dbReference>
<proteinExistence type="predicted"/>
<accession>A0A2N5RYD6</accession>
<reference evidence="1 2" key="1">
    <citation type="submission" date="2017-11" db="EMBL/GenBank/DDBJ databases">
        <title>De novo assembly and phasing of dikaryotic genomes from two isolates of Puccinia coronata f. sp. avenae, the causal agent of oat crown rust.</title>
        <authorList>
            <person name="Miller M.E."/>
            <person name="Zhang Y."/>
            <person name="Omidvar V."/>
            <person name="Sperschneider J."/>
            <person name="Schwessinger B."/>
            <person name="Raley C."/>
            <person name="Palmer J.M."/>
            <person name="Garnica D."/>
            <person name="Upadhyaya N."/>
            <person name="Rathjen J."/>
            <person name="Taylor J.M."/>
            <person name="Park R.F."/>
            <person name="Dodds P.N."/>
            <person name="Hirsch C.D."/>
            <person name="Kianian S.F."/>
            <person name="Figueroa M."/>
        </authorList>
    </citation>
    <scope>NUCLEOTIDE SEQUENCE [LARGE SCALE GENOMIC DNA]</scope>
    <source>
        <strain evidence="1">12NC29</strain>
    </source>
</reference>
<gene>
    <name evidence="1" type="ORF">PCANC_26516</name>
</gene>